<evidence type="ECO:0000313" key="2">
    <source>
        <dbReference type="EMBL" id="KHJ77242.1"/>
    </source>
</evidence>
<evidence type="ECO:0000259" key="1">
    <source>
        <dbReference type="Pfam" id="PF00650"/>
    </source>
</evidence>
<dbReference type="SUPFAM" id="SSF52087">
    <property type="entry name" value="CRAL/TRIO domain"/>
    <property type="match status" value="1"/>
</dbReference>
<accession>A0A0B1S171</accession>
<keyword evidence="3" id="KW-1185">Reference proteome</keyword>
<dbReference type="InterPro" id="IPR053302">
    <property type="entry name" value="CRAL-TRIO_domain"/>
</dbReference>
<dbReference type="EMBL" id="KN610956">
    <property type="protein sequence ID" value="KHJ77242.1"/>
    <property type="molecule type" value="Genomic_DNA"/>
</dbReference>
<dbReference type="OrthoDB" id="3881at2759"/>
<dbReference type="PANTHER" id="PTHR47159:SF6">
    <property type="entry name" value="CRAL-TRIO DOMAIN-CONTAINING PROTEIN"/>
    <property type="match status" value="1"/>
</dbReference>
<sequence length="208" mass="24229">MSGYEINPFTMIFVTNGTLAYYSQLFHYENYPELFSQVTPIDIVNIAKWIHTPYKLAKAMMPAGFSDKFRLHDHNFLEHLTEDIDLDYIPATLGGRNEKIVCLGAHRPDQMERWTGNSQEVLNHLESFRIPARNRSHITAEITEPRTLSWYFRTDGDIFFGVFYEATHSSSGEHRLDLETMEMVYPWFKLSAKLVHEKDSIKCTKSGR</sequence>
<gene>
    <name evidence="2" type="ORF">OESDEN_23138</name>
</gene>
<name>A0A0B1S171_OESDE</name>
<dbReference type="InterPro" id="IPR036865">
    <property type="entry name" value="CRAL-TRIO_dom_sf"/>
</dbReference>
<dbReference type="AlphaFoldDB" id="A0A0B1S171"/>
<dbReference type="Proteomes" id="UP000053660">
    <property type="component" value="Unassembled WGS sequence"/>
</dbReference>
<dbReference type="InterPro" id="IPR001251">
    <property type="entry name" value="CRAL-TRIO_dom"/>
</dbReference>
<dbReference type="SUPFAM" id="SSF101576">
    <property type="entry name" value="Supernatant protein factor (SPF), C-terminal domain"/>
    <property type="match status" value="1"/>
</dbReference>
<dbReference type="Pfam" id="PF00650">
    <property type="entry name" value="CRAL_TRIO"/>
    <property type="match status" value="1"/>
</dbReference>
<protein>
    <recommendedName>
        <fullName evidence="1">CRAL-TRIO domain-containing protein</fullName>
    </recommendedName>
</protein>
<proteinExistence type="predicted"/>
<reference evidence="2 3" key="1">
    <citation type="submission" date="2014-03" db="EMBL/GenBank/DDBJ databases">
        <title>Draft genome of the hookworm Oesophagostomum dentatum.</title>
        <authorList>
            <person name="Mitreva M."/>
        </authorList>
    </citation>
    <scope>NUCLEOTIDE SEQUENCE [LARGE SCALE GENOMIC DNA]</scope>
    <source>
        <strain evidence="2 3">OD-Hann</strain>
    </source>
</reference>
<dbReference type="InterPro" id="IPR036598">
    <property type="entry name" value="GOLD_dom_sf"/>
</dbReference>
<dbReference type="Gene3D" id="2.60.120.680">
    <property type="entry name" value="GOLD domain"/>
    <property type="match status" value="1"/>
</dbReference>
<feature type="domain" description="CRAL-TRIO" evidence="1">
    <location>
        <begin position="18"/>
        <end position="95"/>
    </location>
</feature>
<dbReference type="PANTHER" id="PTHR47159">
    <property type="entry name" value="PROTEIN CBG07705-RELATED"/>
    <property type="match status" value="1"/>
</dbReference>
<dbReference type="Gene3D" id="3.40.525.10">
    <property type="entry name" value="CRAL-TRIO lipid binding domain"/>
    <property type="match status" value="1"/>
</dbReference>
<evidence type="ECO:0000313" key="3">
    <source>
        <dbReference type="Proteomes" id="UP000053660"/>
    </source>
</evidence>
<organism evidence="2 3">
    <name type="scientific">Oesophagostomum dentatum</name>
    <name type="common">Nodular worm</name>
    <dbReference type="NCBI Taxonomy" id="61180"/>
    <lineage>
        <taxon>Eukaryota</taxon>
        <taxon>Metazoa</taxon>
        <taxon>Ecdysozoa</taxon>
        <taxon>Nematoda</taxon>
        <taxon>Chromadorea</taxon>
        <taxon>Rhabditida</taxon>
        <taxon>Rhabditina</taxon>
        <taxon>Rhabditomorpha</taxon>
        <taxon>Strongyloidea</taxon>
        <taxon>Strongylidae</taxon>
        <taxon>Oesophagostomum</taxon>
    </lineage>
</organism>